<sequence length="129" mass="14793">MCYKPGYPMPSLISTFGKYSGLLIRIPILVQFPHFSKEFPHLENKMCINQAGYFVPRFPHLENKMCYKPGYPMPSLISTFGKYSGLLIRIPYPSSISPFSNTMCYPSGYFVLGFHIWKTRCAINQATYA</sequence>
<reference evidence="1 2" key="1">
    <citation type="submission" date="2021-06" db="EMBL/GenBank/DDBJ databases">
        <title>Caerostris extrusa draft genome.</title>
        <authorList>
            <person name="Kono N."/>
            <person name="Arakawa K."/>
        </authorList>
    </citation>
    <scope>NUCLEOTIDE SEQUENCE [LARGE SCALE GENOMIC DNA]</scope>
</reference>
<evidence type="ECO:0000313" key="2">
    <source>
        <dbReference type="Proteomes" id="UP001054945"/>
    </source>
</evidence>
<name>A0AAV4X9V7_CAEEX</name>
<dbReference type="Proteomes" id="UP001054945">
    <property type="component" value="Unassembled WGS sequence"/>
</dbReference>
<proteinExistence type="predicted"/>
<protein>
    <submittedName>
        <fullName evidence="1">Uncharacterized protein</fullName>
    </submittedName>
</protein>
<keyword evidence="2" id="KW-1185">Reference proteome</keyword>
<organism evidence="1 2">
    <name type="scientific">Caerostris extrusa</name>
    <name type="common">Bark spider</name>
    <name type="synonym">Caerostris bankana</name>
    <dbReference type="NCBI Taxonomy" id="172846"/>
    <lineage>
        <taxon>Eukaryota</taxon>
        <taxon>Metazoa</taxon>
        <taxon>Ecdysozoa</taxon>
        <taxon>Arthropoda</taxon>
        <taxon>Chelicerata</taxon>
        <taxon>Arachnida</taxon>
        <taxon>Araneae</taxon>
        <taxon>Araneomorphae</taxon>
        <taxon>Entelegynae</taxon>
        <taxon>Araneoidea</taxon>
        <taxon>Araneidae</taxon>
        <taxon>Caerostris</taxon>
    </lineage>
</organism>
<comment type="caution">
    <text evidence="1">The sequence shown here is derived from an EMBL/GenBank/DDBJ whole genome shotgun (WGS) entry which is preliminary data.</text>
</comment>
<evidence type="ECO:0000313" key="1">
    <source>
        <dbReference type="EMBL" id="GIY91468.1"/>
    </source>
</evidence>
<accession>A0AAV4X9V7</accession>
<gene>
    <name evidence="1" type="ORF">CEXT_719901</name>
</gene>
<dbReference type="AlphaFoldDB" id="A0AAV4X9V7"/>
<dbReference type="EMBL" id="BPLR01017416">
    <property type="protein sequence ID" value="GIY91468.1"/>
    <property type="molecule type" value="Genomic_DNA"/>
</dbReference>